<feature type="compositionally biased region" description="Low complexity" evidence="1">
    <location>
        <begin position="60"/>
        <end position="72"/>
    </location>
</feature>
<feature type="region of interest" description="Disordered" evidence="1">
    <location>
        <begin position="141"/>
        <end position="178"/>
    </location>
</feature>
<name>A0ABN8NBY0_9CNID</name>
<feature type="compositionally biased region" description="Basic and acidic residues" evidence="1">
    <location>
        <begin position="74"/>
        <end position="86"/>
    </location>
</feature>
<evidence type="ECO:0000313" key="2">
    <source>
        <dbReference type="EMBL" id="CAH3047534.1"/>
    </source>
</evidence>
<feature type="non-terminal residue" evidence="2">
    <location>
        <position position="470"/>
    </location>
</feature>
<dbReference type="PANTHER" id="PTHR34239">
    <property type="entry name" value="APPLE DOMAIN-CONTAINING PROTEIN"/>
    <property type="match status" value="1"/>
</dbReference>
<dbReference type="EMBL" id="CALNXI010000786">
    <property type="protein sequence ID" value="CAH3047534.1"/>
    <property type="molecule type" value="Genomic_DNA"/>
</dbReference>
<feature type="compositionally biased region" description="Polar residues" evidence="1">
    <location>
        <begin position="87"/>
        <end position="100"/>
    </location>
</feature>
<dbReference type="PANTHER" id="PTHR34239:SF2">
    <property type="entry name" value="TRANSPOSABLE ELEMENT P TRANSPOSASE_THAP9 CONSERVED DOMAIN-CONTAINING PROTEIN"/>
    <property type="match status" value="1"/>
</dbReference>
<reference evidence="2 3" key="1">
    <citation type="submission" date="2022-05" db="EMBL/GenBank/DDBJ databases">
        <authorList>
            <consortium name="Genoscope - CEA"/>
            <person name="William W."/>
        </authorList>
    </citation>
    <scope>NUCLEOTIDE SEQUENCE [LARGE SCALE GENOMIC DNA]</scope>
</reference>
<keyword evidence="3" id="KW-1185">Reference proteome</keyword>
<dbReference type="Proteomes" id="UP001159427">
    <property type="component" value="Unassembled WGS sequence"/>
</dbReference>
<feature type="compositionally biased region" description="Basic and acidic residues" evidence="1">
    <location>
        <begin position="33"/>
        <end position="50"/>
    </location>
</feature>
<proteinExistence type="predicted"/>
<evidence type="ECO:0000256" key="1">
    <source>
        <dbReference type="SAM" id="MobiDB-lite"/>
    </source>
</evidence>
<sequence length="470" mass="51304">MDSALDASLNDWDEEFSAGSSKKDAEPTSGTKDPTKSLKCDDKLQKKSEKAPSTGSGASKTAVVTKTVTKPSRSSREKSPPKERRSGSQQSATPGQSLTTDMAALLKEAFSGLAVEMNKGFSNLDDLLKAKKDAAYENNASVASDSELDDRGGSSDIEPEEPARKKQKTDDGIALPKDNSDILNKVEKEFNVSEQDGAEIHGNLAAIVQKLLKDKPEEDKLNEIKKRYLRPKNCDMLAETRVNLPIWNNLSERARTSDLKFQKVQKSLIKGTTAVVQVVNDLISKPDMPSKGQLVNQLMDGVLLMANSNTQLNLRRREALKPELHTSYHYLCAPSNPITTELFGDDLPKAMSAEIREGSDFSTVGGSCVAHTGLVAPATKPSCGKSINAPTRQGPPHPTTVRDSTSSEKANETDGMSLVRQYYETRGVSKSAVGLLMASWRGGTKKQYSEYIKKWTAFCLQRKVDHLQPP</sequence>
<gene>
    <name evidence="2" type="ORF">PEVE_00041424</name>
</gene>
<organism evidence="2 3">
    <name type="scientific">Porites evermanni</name>
    <dbReference type="NCBI Taxonomy" id="104178"/>
    <lineage>
        <taxon>Eukaryota</taxon>
        <taxon>Metazoa</taxon>
        <taxon>Cnidaria</taxon>
        <taxon>Anthozoa</taxon>
        <taxon>Hexacorallia</taxon>
        <taxon>Scleractinia</taxon>
        <taxon>Fungiina</taxon>
        <taxon>Poritidae</taxon>
        <taxon>Porites</taxon>
    </lineage>
</organism>
<protein>
    <submittedName>
        <fullName evidence="2">Uncharacterized protein</fullName>
    </submittedName>
</protein>
<feature type="region of interest" description="Disordered" evidence="1">
    <location>
        <begin position="381"/>
        <end position="415"/>
    </location>
</feature>
<accession>A0ABN8NBY0</accession>
<feature type="compositionally biased region" description="Basic and acidic residues" evidence="1">
    <location>
        <begin position="161"/>
        <end position="171"/>
    </location>
</feature>
<feature type="region of interest" description="Disordered" evidence="1">
    <location>
        <begin position="1"/>
        <end position="100"/>
    </location>
</feature>
<evidence type="ECO:0000313" key="3">
    <source>
        <dbReference type="Proteomes" id="UP001159427"/>
    </source>
</evidence>
<comment type="caution">
    <text evidence="2">The sequence shown here is derived from an EMBL/GenBank/DDBJ whole genome shotgun (WGS) entry which is preliminary data.</text>
</comment>